<evidence type="ECO:0000259" key="12">
    <source>
        <dbReference type="PROSITE" id="PS50106"/>
    </source>
</evidence>
<evidence type="ECO:0000256" key="9">
    <source>
        <dbReference type="ARBA" id="ARBA00023049"/>
    </source>
</evidence>
<evidence type="ECO:0000256" key="8">
    <source>
        <dbReference type="ARBA" id="ARBA00022989"/>
    </source>
</evidence>
<dbReference type="CDD" id="cd23081">
    <property type="entry name" value="cpPDZ_EcRseP-like"/>
    <property type="match status" value="1"/>
</dbReference>
<comment type="subcellular location">
    <subcellularLocation>
        <location evidence="2">Membrane</location>
        <topology evidence="2">Multi-pass membrane protein</topology>
    </subcellularLocation>
</comment>
<dbReference type="RefSeq" id="WP_154571745.1">
    <property type="nucleotide sequence ID" value="NZ_VUNB01000001.1"/>
</dbReference>
<evidence type="ECO:0000313" key="13">
    <source>
        <dbReference type="EMBL" id="MST68277.1"/>
    </source>
</evidence>
<dbReference type="InterPro" id="IPR004387">
    <property type="entry name" value="Pept_M50_Zn"/>
</dbReference>
<evidence type="ECO:0000256" key="7">
    <source>
        <dbReference type="ARBA" id="ARBA00022833"/>
    </source>
</evidence>
<feature type="transmembrane region" description="Helical" evidence="11">
    <location>
        <begin position="317"/>
        <end position="335"/>
    </location>
</feature>
<evidence type="ECO:0000256" key="6">
    <source>
        <dbReference type="ARBA" id="ARBA00022801"/>
    </source>
</evidence>
<evidence type="ECO:0000256" key="2">
    <source>
        <dbReference type="ARBA" id="ARBA00004141"/>
    </source>
</evidence>
<accession>A0A6A8MA45</accession>
<evidence type="ECO:0000256" key="11">
    <source>
        <dbReference type="RuleBase" id="RU362031"/>
    </source>
</evidence>
<dbReference type="InterPro" id="IPR008915">
    <property type="entry name" value="Peptidase_M50"/>
</dbReference>
<keyword evidence="8 11" id="KW-1133">Transmembrane helix</keyword>
<dbReference type="GO" id="GO:0006508">
    <property type="term" value="P:proteolysis"/>
    <property type="evidence" value="ECO:0007669"/>
    <property type="project" value="UniProtKB-KW"/>
</dbReference>
<gene>
    <name evidence="13" type="primary">rseP</name>
    <name evidence="13" type="ORF">FYJ66_01460</name>
</gene>
<dbReference type="NCBIfam" id="TIGR00054">
    <property type="entry name" value="RIP metalloprotease RseP"/>
    <property type="match status" value="1"/>
</dbReference>
<dbReference type="InterPro" id="IPR036034">
    <property type="entry name" value="PDZ_sf"/>
</dbReference>
<comment type="caution">
    <text evidence="13">The sequence shown here is derived from an EMBL/GenBank/DDBJ whole genome shotgun (WGS) entry which is preliminary data.</text>
</comment>
<protein>
    <recommendedName>
        <fullName evidence="11">Zinc metalloprotease</fullName>
        <ecNumber evidence="11">3.4.24.-</ecNumber>
    </recommendedName>
</protein>
<dbReference type="GO" id="GO:0016020">
    <property type="term" value="C:membrane"/>
    <property type="evidence" value="ECO:0007669"/>
    <property type="project" value="UniProtKB-SubCell"/>
</dbReference>
<evidence type="ECO:0000256" key="4">
    <source>
        <dbReference type="ARBA" id="ARBA00022670"/>
    </source>
</evidence>
<dbReference type="CDD" id="cd06163">
    <property type="entry name" value="S2P-M50_PDZ_RseP-like"/>
    <property type="match status" value="1"/>
</dbReference>
<name>A0A6A8MA45_9FIRM</name>
<dbReference type="EMBL" id="VUNB01000001">
    <property type="protein sequence ID" value="MST68277.1"/>
    <property type="molecule type" value="Genomic_DNA"/>
</dbReference>
<dbReference type="SMART" id="SM00228">
    <property type="entry name" value="PDZ"/>
    <property type="match status" value="1"/>
</dbReference>
<sequence length="343" mass="37286">MIINIILTIILFMILVIPHEFGHLVAAKKMGVKVNEFSAGMGPALWQKQKGETLYSVRAVPLGGYCAMEGEDATDDEANVPDNPRAFNNAAWWRKLVILFAGAFTNILVAIVTMIITVTIIGMPVNTLSKVSPDGPAAQAGLRQGDKIVSVQGEDVHSWSDTMSVLNREDGKRPVKVEVLRSGKTREYSVTPVASEKEPGRYVIGIEAAVSHNIFRGIYYGTVTTWKVNAAMYQALGQLFSRGVSAGDVAGPVGLVSIVDKTRAAGLINLLYLVSIISLNLAIINLLPIPALDGGRILFVIIRKISGDRITDKMESYVHLAGMMLLLILFVFITWHDITGLIK</sequence>
<evidence type="ECO:0000256" key="10">
    <source>
        <dbReference type="ARBA" id="ARBA00023136"/>
    </source>
</evidence>
<dbReference type="GO" id="GO:0046872">
    <property type="term" value="F:metal ion binding"/>
    <property type="evidence" value="ECO:0007669"/>
    <property type="project" value="UniProtKB-KW"/>
</dbReference>
<feature type="transmembrane region" description="Helical" evidence="11">
    <location>
        <begin position="270"/>
        <end position="289"/>
    </location>
</feature>
<keyword evidence="11" id="KW-0479">Metal-binding</keyword>
<dbReference type="Gene3D" id="2.30.42.10">
    <property type="match status" value="1"/>
</dbReference>
<comment type="cofactor">
    <cofactor evidence="1 11">
        <name>Zn(2+)</name>
        <dbReference type="ChEBI" id="CHEBI:29105"/>
    </cofactor>
</comment>
<dbReference type="EC" id="3.4.24.-" evidence="11"/>
<dbReference type="Pfam" id="PF02163">
    <property type="entry name" value="Peptidase_M50"/>
    <property type="match status" value="1"/>
</dbReference>
<comment type="similarity">
    <text evidence="3 11">Belongs to the peptidase M50B family.</text>
</comment>
<evidence type="ECO:0000256" key="3">
    <source>
        <dbReference type="ARBA" id="ARBA00007931"/>
    </source>
</evidence>
<keyword evidence="5 11" id="KW-0812">Transmembrane</keyword>
<dbReference type="InterPro" id="IPR041489">
    <property type="entry name" value="PDZ_6"/>
</dbReference>
<feature type="domain" description="PDZ" evidence="12">
    <location>
        <begin position="128"/>
        <end position="183"/>
    </location>
</feature>
<dbReference type="PANTHER" id="PTHR42837">
    <property type="entry name" value="REGULATOR OF SIGMA-E PROTEASE RSEP"/>
    <property type="match status" value="1"/>
</dbReference>
<dbReference type="AlphaFoldDB" id="A0A6A8MA45"/>
<dbReference type="GO" id="GO:0004222">
    <property type="term" value="F:metalloendopeptidase activity"/>
    <property type="evidence" value="ECO:0007669"/>
    <property type="project" value="InterPro"/>
</dbReference>
<keyword evidence="4 13" id="KW-0645">Protease</keyword>
<proteinExistence type="inferred from homology"/>
<organism evidence="13">
    <name type="scientific">Baileyella intestinalis</name>
    <dbReference type="NCBI Taxonomy" id="2606709"/>
    <lineage>
        <taxon>Bacteria</taxon>
        <taxon>Bacillati</taxon>
        <taxon>Bacillota</taxon>
        <taxon>Clostridia</taxon>
        <taxon>Peptostreptococcales</taxon>
        <taxon>Anaerovoracaceae</taxon>
        <taxon>Baileyella</taxon>
    </lineage>
</organism>
<keyword evidence="6 11" id="KW-0378">Hydrolase</keyword>
<evidence type="ECO:0000256" key="5">
    <source>
        <dbReference type="ARBA" id="ARBA00022692"/>
    </source>
</evidence>
<evidence type="ECO:0000256" key="1">
    <source>
        <dbReference type="ARBA" id="ARBA00001947"/>
    </source>
</evidence>
<dbReference type="InterPro" id="IPR001478">
    <property type="entry name" value="PDZ"/>
</dbReference>
<keyword evidence="9 11" id="KW-0482">Metalloprotease</keyword>
<feature type="transmembrane region" description="Helical" evidence="11">
    <location>
        <begin position="96"/>
        <end position="121"/>
    </location>
</feature>
<reference evidence="13" key="1">
    <citation type="submission" date="2019-09" db="EMBL/GenBank/DDBJ databases">
        <title>In-depth cultivation of the pig gut microbiome towards novel bacterial diversity and tailored functional studies.</title>
        <authorList>
            <person name="Wylensek D."/>
            <person name="Hitch T.C.A."/>
            <person name="Clavel T."/>
        </authorList>
    </citation>
    <scope>NUCLEOTIDE SEQUENCE</scope>
    <source>
        <strain evidence="13">RF-744-FAT-WT-3</strain>
    </source>
</reference>
<keyword evidence="7 11" id="KW-0862">Zinc</keyword>
<dbReference type="SUPFAM" id="SSF50156">
    <property type="entry name" value="PDZ domain-like"/>
    <property type="match status" value="1"/>
</dbReference>
<dbReference type="Pfam" id="PF17820">
    <property type="entry name" value="PDZ_6"/>
    <property type="match status" value="1"/>
</dbReference>
<keyword evidence="10 11" id="KW-0472">Membrane</keyword>
<dbReference type="PROSITE" id="PS50106">
    <property type="entry name" value="PDZ"/>
    <property type="match status" value="1"/>
</dbReference>
<dbReference type="PANTHER" id="PTHR42837:SF2">
    <property type="entry name" value="MEMBRANE METALLOPROTEASE ARASP2, CHLOROPLASTIC-RELATED"/>
    <property type="match status" value="1"/>
</dbReference>